<feature type="binding site" evidence="13">
    <location>
        <position position="253"/>
    </location>
    <ligand>
        <name>sn-glycerol 3-phosphate</name>
        <dbReference type="ChEBI" id="CHEBI:57597"/>
    </ligand>
</feature>
<accession>A0A0S8FSP9</accession>
<comment type="catalytic activity">
    <reaction evidence="13">
        <text>sn-glycerol 3-phosphate + NAD(+) = dihydroxyacetone phosphate + NADH + H(+)</text>
        <dbReference type="Rhea" id="RHEA:11092"/>
        <dbReference type="ChEBI" id="CHEBI:15378"/>
        <dbReference type="ChEBI" id="CHEBI:57540"/>
        <dbReference type="ChEBI" id="CHEBI:57597"/>
        <dbReference type="ChEBI" id="CHEBI:57642"/>
        <dbReference type="ChEBI" id="CHEBI:57945"/>
        <dbReference type="EC" id="1.1.1.94"/>
    </reaction>
</comment>
<evidence type="ECO:0000256" key="10">
    <source>
        <dbReference type="ARBA" id="ARBA00066687"/>
    </source>
</evidence>
<dbReference type="GO" id="GO:0005975">
    <property type="term" value="P:carbohydrate metabolic process"/>
    <property type="evidence" value="ECO:0007669"/>
    <property type="project" value="InterPro"/>
</dbReference>
<comment type="similarity">
    <text evidence="1 13 17">Belongs to the NAD-dependent glycerol-3-phosphate dehydrogenase family.</text>
</comment>
<dbReference type="STRING" id="1703779.AMJ83_08405"/>
<dbReference type="InterPro" id="IPR008927">
    <property type="entry name" value="6-PGluconate_DH-like_C_sf"/>
</dbReference>
<evidence type="ECO:0000256" key="7">
    <source>
        <dbReference type="ARBA" id="ARBA00023209"/>
    </source>
</evidence>
<dbReference type="PRINTS" id="PR00077">
    <property type="entry name" value="GPDHDRGNASE"/>
</dbReference>
<dbReference type="PATRIC" id="fig|1703779.3.peg.429"/>
<dbReference type="GO" id="GO:0008654">
    <property type="term" value="P:phospholipid biosynthetic process"/>
    <property type="evidence" value="ECO:0007669"/>
    <property type="project" value="UniProtKB-KW"/>
</dbReference>
<dbReference type="EC" id="1.1.1.94" evidence="10 13"/>
<dbReference type="GO" id="GO:0006650">
    <property type="term" value="P:glycerophospholipid metabolic process"/>
    <property type="evidence" value="ECO:0007669"/>
    <property type="project" value="UniProtKB-UniRule"/>
</dbReference>
<dbReference type="InterPro" id="IPR006168">
    <property type="entry name" value="G3P_DH_NAD-dep"/>
</dbReference>
<organism evidence="20 21">
    <name type="scientific">candidate division WOR_3 bacterium SM23_42</name>
    <dbReference type="NCBI Taxonomy" id="1703779"/>
    <lineage>
        <taxon>Bacteria</taxon>
        <taxon>Bacteria division WOR-3</taxon>
    </lineage>
</organism>
<dbReference type="PROSITE" id="PS00957">
    <property type="entry name" value="NAD_G3PDH"/>
    <property type="match status" value="1"/>
</dbReference>
<comment type="catalytic activity">
    <reaction evidence="9">
        <text>sn-glycerol 3-phosphate + NADP(+) = dihydroxyacetone phosphate + NADPH + H(+)</text>
        <dbReference type="Rhea" id="RHEA:11096"/>
        <dbReference type="ChEBI" id="CHEBI:15378"/>
        <dbReference type="ChEBI" id="CHEBI:57597"/>
        <dbReference type="ChEBI" id="CHEBI:57642"/>
        <dbReference type="ChEBI" id="CHEBI:57783"/>
        <dbReference type="ChEBI" id="CHEBI:58349"/>
        <dbReference type="EC" id="1.1.1.94"/>
    </reaction>
    <physiologicalReaction direction="right-to-left" evidence="9">
        <dbReference type="Rhea" id="RHEA:11098"/>
    </physiologicalReaction>
</comment>
<feature type="binding site" evidence="16">
    <location>
        <begin position="7"/>
        <end position="12"/>
    </location>
    <ligand>
        <name>NAD(+)</name>
        <dbReference type="ChEBI" id="CHEBI:57540"/>
    </ligand>
</feature>
<evidence type="ECO:0000256" key="8">
    <source>
        <dbReference type="ARBA" id="ARBA00023264"/>
    </source>
</evidence>
<evidence type="ECO:0000256" key="12">
    <source>
        <dbReference type="ARBA" id="ARBA00080511"/>
    </source>
</evidence>
<dbReference type="NCBIfam" id="NF000940">
    <property type="entry name" value="PRK00094.1-2"/>
    <property type="match status" value="1"/>
</dbReference>
<dbReference type="GO" id="GO:0141152">
    <property type="term" value="F:glycerol-3-phosphate dehydrogenase (NAD+) activity"/>
    <property type="evidence" value="ECO:0007669"/>
    <property type="project" value="RHEA"/>
</dbReference>
<name>A0A0S8FSP9_UNCW3</name>
<dbReference type="GO" id="GO:0046167">
    <property type="term" value="P:glycerol-3-phosphate biosynthetic process"/>
    <property type="evidence" value="ECO:0007669"/>
    <property type="project" value="UniProtKB-UniRule"/>
</dbReference>
<dbReference type="InterPro" id="IPR006109">
    <property type="entry name" value="G3P_DH_NAD-dep_C"/>
</dbReference>
<keyword evidence="6 13" id="KW-0443">Lipid metabolism</keyword>
<proteinExistence type="inferred from homology"/>
<evidence type="ECO:0000259" key="18">
    <source>
        <dbReference type="Pfam" id="PF01210"/>
    </source>
</evidence>
<dbReference type="UniPathway" id="UPA00940"/>
<dbReference type="NCBIfam" id="NF000942">
    <property type="entry name" value="PRK00094.1-4"/>
    <property type="match status" value="1"/>
</dbReference>
<evidence type="ECO:0000256" key="3">
    <source>
        <dbReference type="ARBA" id="ARBA00022857"/>
    </source>
</evidence>
<dbReference type="AlphaFoldDB" id="A0A0S8FSP9"/>
<evidence type="ECO:0000256" key="15">
    <source>
        <dbReference type="PIRSR" id="PIRSR000114-2"/>
    </source>
</evidence>
<comment type="caution">
    <text evidence="13">Lacks conserved residue(s) required for the propagation of feature annotation.</text>
</comment>
<protein>
    <recommendedName>
        <fullName evidence="11 13">Glycerol-3-phosphate dehydrogenase [NAD(P)+]</fullName>
        <ecNumber evidence="10 13">1.1.1.94</ecNumber>
    </recommendedName>
    <alternativeName>
        <fullName evidence="13">NAD(P)(+)-dependent glycerol-3-phosphate dehydrogenase</fullName>
    </alternativeName>
    <alternativeName>
        <fullName evidence="12 13">NAD(P)H-dependent dihydroxyacetone-phosphate reductase</fullName>
    </alternativeName>
</protein>
<evidence type="ECO:0000256" key="6">
    <source>
        <dbReference type="ARBA" id="ARBA00023098"/>
    </source>
</evidence>
<keyword evidence="5 13" id="KW-0520">NAD</keyword>
<feature type="binding site" evidence="16">
    <location>
        <position position="138"/>
    </location>
    <ligand>
        <name>NAD(+)</name>
        <dbReference type="ChEBI" id="CHEBI:57540"/>
    </ligand>
</feature>
<dbReference type="PIRSF" id="PIRSF000114">
    <property type="entry name" value="Glycerol-3-P_dh"/>
    <property type="match status" value="1"/>
</dbReference>
<feature type="binding site" evidence="13">
    <location>
        <position position="254"/>
    </location>
    <ligand>
        <name>sn-glycerol 3-phosphate</name>
        <dbReference type="ChEBI" id="CHEBI:57597"/>
    </ligand>
</feature>
<reference evidence="20 21" key="1">
    <citation type="journal article" date="2015" name="Microbiome">
        <title>Genomic resolution of linkages in carbon, nitrogen, and sulfur cycling among widespread estuary sediment bacteria.</title>
        <authorList>
            <person name="Baker B.J."/>
            <person name="Lazar C.S."/>
            <person name="Teske A.P."/>
            <person name="Dick G.J."/>
        </authorList>
    </citation>
    <scope>NUCLEOTIDE SEQUENCE [LARGE SCALE GENOMIC DNA]</scope>
    <source>
        <strain evidence="20">SM23_42</strain>
    </source>
</reference>
<dbReference type="HAMAP" id="MF_00394">
    <property type="entry name" value="NAD_Glyc3P_dehydrog"/>
    <property type="match status" value="1"/>
</dbReference>
<keyword evidence="13" id="KW-0963">Cytoplasm</keyword>
<evidence type="ECO:0000313" key="21">
    <source>
        <dbReference type="Proteomes" id="UP000051373"/>
    </source>
</evidence>
<comment type="pathway">
    <text evidence="13">Membrane lipid metabolism; glycerophospholipid metabolism.</text>
</comment>
<feature type="binding site" evidence="13">
    <location>
        <position position="253"/>
    </location>
    <ligand>
        <name>NADPH</name>
        <dbReference type="ChEBI" id="CHEBI:57783"/>
    </ligand>
</feature>
<dbReference type="EMBL" id="LJUJ01000019">
    <property type="protein sequence ID" value="KPK63082.1"/>
    <property type="molecule type" value="Genomic_DNA"/>
</dbReference>
<dbReference type="Gene3D" id="1.10.1040.10">
    <property type="entry name" value="N-(1-d-carboxylethyl)-l-norvaline Dehydrogenase, domain 2"/>
    <property type="match status" value="1"/>
</dbReference>
<keyword evidence="2 13" id="KW-0444">Lipid biosynthesis</keyword>
<feature type="binding site" evidence="13">
    <location>
        <position position="277"/>
    </location>
    <ligand>
        <name>NADPH</name>
        <dbReference type="ChEBI" id="CHEBI:57783"/>
    </ligand>
</feature>
<evidence type="ECO:0000313" key="20">
    <source>
        <dbReference type="EMBL" id="KPK63082.1"/>
    </source>
</evidence>
<evidence type="ECO:0000259" key="19">
    <source>
        <dbReference type="Pfam" id="PF07479"/>
    </source>
</evidence>
<dbReference type="FunFam" id="1.10.1040.10:FF:000001">
    <property type="entry name" value="Glycerol-3-phosphate dehydrogenase [NAD(P)+]"/>
    <property type="match status" value="1"/>
</dbReference>
<feature type="binding site" evidence="13">
    <location>
        <position position="105"/>
    </location>
    <ligand>
        <name>sn-glycerol 3-phosphate</name>
        <dbReference type="ChEBI" id="CHEBI:57597"/>
    </ligand>
</feature>
<dbReference type="InterPro" id="IPR013328">
    <property type="entry name" value="6PGD_dom2"/>
</dbReference>
<dbReference type="Proteomes" id="UP000051373">
    <property type="component" value="Unassembled WGS sequence"/>
</dbReference>
<dbReference type="Gene3D" id="3.40.50.720">
    <property type="entry name" value="NAD(P)-binding Rossmann-like Domain"/>
    <property type="match status" value="1"/>
</dbReference>
<evidence type="ECO:0000256" key="9">
    <source>
        <dbReference type="ARBA" id="ARBA00052716"/>
    </source>
</evidence>
<dbReference type="Pfam" id="PF07479">
    <property type="entry name" value="NAD_Gly3P_dh_C"/>
    <property type="match status" value="1"/>
</dbReference>
<feature type="binding site" evidence="15">
    <location>
        <begin position="253"/>
        <end position="254"/>
    </location>
    <ligand>
        <name>substrate</name>
    </ligand>
</feature>
<feature type="binding site" evidence="13">
    <location>
        <position position="189"/>
    </location>
    <ligand>
        <name>sn-glycerol 3-phosphate</name>
        <dbReference type="ChEBI" id="CHEBI:57597"/>
    </ligand>
</feature>
<feature type="binding site" evidence="13">
    <location>
        <position position="252"/>
    </location>
    <ligand>
        <name>sn-glycerol 3-phosphate</name>
        <dbReference type="ChEBI" id="CHEBI:57597"/>
    </ligand>
</feature>
<feature type="binding site" evidence="16">
    <location>
        <position position="253"/>
    </location>
    <ligand>
        <name>NAD(+)</name>
        <dbReference type="ChEBI" id="CHEBI:57540"/>
    </ligand>
</feature>
<comment type="caution">
    <text evidence="20">The sequence shown here is derived from an EMBL/GenBank/DDBJ whole genome shotgun (WGS) entry which is preliminary data.</text>
</comment>
<dbReference type="FunFam" id="3.40.50.720:FF:000019">
    <property type="entry name" value="Glycerol-3-phosphate dehydrogenase [NAD(P)+]"/>
    <property type="match status" value="1"/>
</dbReference>
<evidence type="ECO:0000256" key="1">
    <source>
        <dbReference type="ARBA" id="ARBA00011009"/>
    </source>
</evidence>
<feature type="binding site" evidence="13">
    <location>
        <position position="105"/>
    </location>
    <ligand>
        <name>NADPH</name>
        <dbReference type="ChEBI" id="CHEBI:57783"/>
    </ligand>
</feature>
<dbReference type="PANTHER" id="PTHR11728">
    <property type="entry name" value="GLYCEROL-3-PHOSPHATE DEHYDROGENASE"/>
    <property type="match status" value="1"/>
</dbReference>
<dbReference type="Pfam" id="PF01210">
    <property type="entry name" value="NAD_Gly3P_dh_N"/>
    <property type="match status" value="1"/>
</dbReference>
<feature type="domain" description="Glycerol-3-phosphate dehydrogenase NAD-dependent C-terminal" evidence="19">
    <location>
        <begin position="178"/>
        <end position="318"/>
    </location>
</feature>
<dbReference type="InterPro" id="IPR036291">
    <property type="entry name" value="NAD(P)-bd_dom_sf"/>
</dbReference>
<feature type="binding site" evidence="15">
    <location>
        <position position="105"/>
    </location>
    <ligand>
        <name>substrate</name>
    </ligand>
</feature>
<dbReference type="PANTHER" id="PTHR11728:SF1">
    <property type="entry name" value="GLYCEROL-3-PHOSPHATE DEHYDROGENASE [NAD(+)] 2, CHLOROPLASTIC"/>
    <property type="match status" value="1"/>
</dbReference>
<evidence type="ECO:0000256" key="17">
    <source>
        <dbReference type="RuleBase" id="RU000437"/>
    </source>
</evidence>
<evidence type="ECO:0000256" key="4">
    <source>
        <dbReference type="ARBA" id="ARBA00023002"/>
    </source>
</evidence>
<evidence type="ECO:0000256" key="16">
    <source>
        <dbReference type="PIRSR" id="PIRSR000114-3"/>
    </source>
</evidence>
<dbReference type="GO" id="GO:0005829">
    <property type="term" value="C:cytosol"/>
    <property type="evidence" value="ECO:0007669"/>
    <property type="project" value="TreeGrafter"/>
</dbReference>
<feature type="domain" description="Glycerol-3-phosphate dehydrogenase NAD-dependent N-terminal" evidence="18">
    <location>
        <begin position="2"/>
        <end position="156"/>
    </location>
</feature>
<feature type="binding site" evidence="13">
    <location>
        <position position="134"/>
    </location>
    <ligand>
        <name>sn-glycerol 3-phosphate</name>
        <dbReference type="ChEBI" id="CHEBI:57597"/>
    </ligand>
</feature>
<evidence type="ECO:0000256" key="13">
    <source>
        <dbReference type="HAMAP-Rule" id="MF_00394"/>
    </source>
</evidence>
<evidence type="ECO:0000256" key="14">
    <source>
        <dbReference type="PIRSR" id="PIRSR000114-1"/>
    </source>
</evidence>
<comment type="function">
    <text evidence="13">Catalyzes the reduction of the glycolytic intermediate dihydroxyacetone phosphate (DHAP) to sn-glycerol 3-phosphate (G3P), the key precursor for phospholipid synthesis.</text>
</comment>
<dbReference type="GO" id="GO:0141153">
    <property type="term" value="F:glycerol-3-phosphate dehydrogenase (NADP+) activity"/>
    <property type="evidence" value="ECO:0007669"/>
    <property type="project" value="RHEA"/>
</dbReference>
<feature type="binding site" evidence="13">
    <location>
        <position position="279"/>
    </location>
    <ligand>
        <name>NADPH</name>
        <dbReference type="ChEBI" id="CHEBI:57783"/>
    </ligand>
</feature>
<dbReference type="InterPro" id="IPR011128">
    <property type="entry name" value="G3P_DH_NAD-dep_N"/>
</dbReference>
<evidence type="ECO:0000256" key="2">
    <source>
        <dbReference type="ARBA" id="ARBA00022516"/>
    </source>
</evidence>
<keyword evidence="3 13" id="KW-0521">NADP</keyword>
<keyword evidence="13" id="KW-0547">Nucleotide-binding</keyword>
<dbReference type="SUPFAM" id="SSF51735">
    <property type="entry name" value="NAD(P)-binding Rossmann-fold domains"/>
    <property type="match status" value="1"/>
</dbReference>
<dbReference type="GO" id="GO:0051287">
    <property type="term" value="F:NAD binding"/>
    <property type="evidence" value="ECO:0007669"/>
    <property type="project" value="InterPro"/>
</dbReference>
<gene>
    <name evidence="13" type="primary">gpsA</name>
    <name evidence="20" type="ORF">AMJ83_08405</name>
</gene>
<feature type="binding site" evidence="13">
    <location>
        <position position="242"/>
    </location>
    <ligand>
        <name>sn-glycerol 3-phosphate</name>
        <dbReference type="ChEBI" id="CHEBI:57597"/>
    </ligand>
</feature>
<keyword evidence="8 13" id="KW-1208">Phospholipid metabolism</keyword>
<feature type="binding site" evidence="13">
    <location>
        <position position="11"/>
    </location>
    <ligand>
        <name>NADPH</name>
        <dbReference type="ChEBI" id="CHEBI:57783"/>
    </ligand>
</feature>
<evidence type="ECO:0000256" key="11">
    <source>
        <dbReference type="ARBA" id="ARBA00069372"/>
    </source>
</evidence>
<keyword evidence="7 13" id="KW-0594">Phospholipid biosynthesis</keyword>
<dbReference type="SUPFAM" id="SSF48179">
    <property type="entry name" value="6-phosphogluconate dehydrogenase C-terminal domain-like"/>
    <property type="match status" value="1"/>
</dbReference>
<sequence length="329" mass="36294">MKIGILGCGNWGSVFGIMQHRNGHQVKIWEYDQERAQCVKDTRNNEPFLIGHELPAEIQIDWNIENTLCDVDLLVFAVPSQVLSGVIETLKKKKLSSKYYLSLTKGIEIKTLRRPSEIIGELRDAENRVFVLSGPCIANEIIRNEPTAVVLVGQDQTGTKELQHQLSTETFRVYQGDDIMGVELGAAIKNVIAIGCGISDGLGFGNNAKGALITRGIVEMQRLGVKLGAQARTFRGLSGFGDLVTTSFSEESRNHKLGKKIGAGTNLEQASREMVMVAEGAPTAKAVKILADRHRIEMPICNAVYDIIYEGETPIKAIRNLMSRPLRYE</sequence>
<evidence type="ECO:0000256" key="5">
    <source>
        <dbReference type="ARBA" id="ARBA00023027"/>
    </source>
</evidence>
<comment type="subcellular location">
    <subcellularLocation>
        <location evidence="13">Cytoplasm</location>
    </subcellularLocation>
</comment>
<feature type="binding site" evidence="13">
    <location>
        <position position="138"/>
    </location>
    <ligand>
        <name>NADPH</name>
        <dbReference type="ChEBI" id="CHEBI:57783"/>
    </ligand>
</feature>
<keyword evidence="4 13" id="KW-0560">Oxidoreductase</keyword>
<dbReference type="GO" id="GO:0046168">
    <property type="term" value="P:glycerol-3-phosphate catabolic process"/>
    <property type="evidence" value="ECO:0007669"/>
    <property type="project" value="InterPro"/>
</dbReference>
<feature type="active site" description="Proton acceptor" evidence="13 14">
    <location>
        <position position="189"/>
    </location>
</feature>